<proteinExistence type="predicted"/>
<gene>
    <name evidence="1" type="ORF">CMN54_07300</name>
</gene>
<evidence type="ECO:0008006" key="3">
    <source>
        <dbReference type="Google" id="ProtNLM"/>
    </source>
</evidence>
<dbReference type="Proteomes" id="UP000226525">
    <property type="component" value="Unassembled WGS sequence"/>
</dbReference>
<evidence type="ECO:0000313" key="1">
    <source>
        <dbReference type="EMBL" id="MAH63234.1"/>
    </source>
</evidence>
<name>A0A2D6YJB2_9DELT</name>
<dbReference type="AlphaFoldDB" id="A0A2D6YJB2"/>
<dbReference type="InterPro" id="IPR032710">
    <property type="entry name" value="NTF2-like_dom_sf"/>
</dbReference>
<comment type="caution">
    <text evidence="1">The sequence shown here is derived from an EMBL/GenBank/DDBJ whole genome shotgun (WGS) entry which is preliminary data.</text>
</comment>
<sequence length="127" mass="14449">MKSELRAEVYKVYQSYLDAFNREDMDGINACIEFPLTHIGNGKITVLDKFPLSPTEMKKVKGWHHSDSFEIDVVAMTETKAHLVCRNVRRLREDGSLIEEASAFYAFKKTGEGWKMFAISDVVNPAS</sequence>
<dbReference type="SUPFAM" id="SSF54427">
    <property type="entry name" value="NTF2-like"/>
    <property type="match status" value="1"/>
</dbReference>
<accession>A0A2D6YJB2</accession>
<reference evidence="2" key="1">
    <citation type="submission" date="2017-09" db="EMBL/GenBank/DDBJ databases">
        <title>The Reconstruction of 2,631 Draft Metagenome-Assembled Genomes from the Global Oceans.</title>
        <authorList>
            <person name="Tully B.J."/>
            <person name="Graham E.D."/>
            <person name="Heidelberg J.F."/>
        </authorList>
    </citation>
    <scope>NUCLEOTIDE SEQUENCE [LARGE SCALE GENOMIC DNA]</scope>
</reference>
<organism evidence="1 2">
    <name type="scientific">SAR324 cluster bacterium</name>
    <dbReference type="NCBI Taxonomy" id="2024889"/>
    <lineage>
        <taxon>Bacteria</taxon>
        <taxon>Deltaproteobacteria</taxon>
        <taxon>SAR324 cluster</taxon>
    </lineage>
</organism>
<protein>
    <recommendedName>
        <fullName evidence="3">Nuclear transport factor 2 family protein</fullName>
    </recommendedName>
</protein>
<dbReference type="EMBL" id="NZEX01000083">
    <property type="protein sequence ID" value="MAH63234.1"/>
    <property type="molecule type" value="Genomic_DNA"/>
</dbReference>
<evidence type="ECO:0000313" key="2">
    <source>
        <dbReference type="Proteomes" id="UP000226525"/>
    </source>
</evidence>